<evidence type="ECO:0000313" key="6">
    <source>
        <dbReference type="EMBL" id="SEL76839.1"/>
    </source>
</evidence>
<dbReference type="InterPro" id="IPR050301">
    <property type="entry name" value="NTE"/>
</dbReference>
<evidence type="ECO:0000256" key="3">
    <source>
        <dbReference type="ARBA" id="ARBA00023098"/>
    </source>
</evidence>
<keyword evidence="7" id="KW-1185">Reference proteome</keyword>
<evidence type="ECO:0000256" key="2">
    <source>
        <dbReference type="ARBA" id="ARBA00022963"/>
    </source>
</evidence>
<feature type="short sequence motif" description="DGA/G" evidence="4">
    <location>
        <begin position="216"/>
        <end position="218"/>
    </location>
</feature>
<feature type="active site" description="Proton acceptor" evidence="4">
    <location>
        <position position="216"/>
    </location>
</feature>
<feature type="short sequence motif" description="GXSXG" evidence="4">
    <location>
        <begin position="53"/>
        <end position="57"/>
    </location>
</feature>
<proteinExistence type="predicted"/>
<keyword evidence="3 4" id="KW-0443">Lipid metabolism</keyword>
<dbReference type="PANTHER" id="PTHR14226:SF57">
    <property type="entry name" value="BLR7027 PROTEIN"/>
    <property type="match status" value="1"/>
</dbReference>
<organism evidence="6 7">
    <name type="scientific">Atopomonas hussainii</name>
    <dbReference type="NCBI Taxonomy" id="1429083"/>
    <lineage>
        <taxon>Bacteria</taxon>
        <taxon>Pseudomonadati</taxon>
        <taxon>Pseudomonadota</taxon>
        <taxon>Gammaproteobacteria</taxon>
        <taxon>Pseudomonadales</taxon>
        <taxon>Pseudomonadaceae</taxon>
        <taxon>Atopomonas</taxon>
    </lineage>
</organism>
<dbReference type="AlphaFoldDB" id="A0A1H7SX62"/>
<dbReference type="Gene3D" id="3.40.1090.10">
    <property type="entry name" value="Cytosolic phospholipase A2 catalytic domain"/>
    <property type="match status" value="1"/>
</dbReference>
<dbReference type="Proteomes" id="UP000185766">
    <property type="component" value="Unassembled WGS sequence"/>
</dbReference>
<dbReference type="Pfam" id="PF01734">
    <property type="entry name" value="Patatin"/>
    <property type="match status" value="1"/>
</dbReference>
<evidence type="ECO:0000313" key="7">
    <source>
        <dbReference type="Proteomes" id="UP000185766"/>
    </source>
</evidence>
<keyword evidence="1 4" id="KW-0378">Hydrolase</keyword>
<dbReference type="EMBL" id="FOAS01000021">
    <property type="protein sequence ID" value="SEL76839.1"/>
    <property type="molecule type" value="Genomic_DNA"/>
</dbReference>
<reference evidence="6 7" key="1">
    <citation type="submission" date="2016-10" db="EMBL/GenBank/DDBJ databases">
        <authorList>
            <person name="de Groot N.N."/>
        </authorList>
    </citation>
    <scope>NUCLEOTIDE SEQUENCE [LARGE SCALE GENOMIC DNA]</scope>
    <source>
        <strain evidence="6 7">JCM 19513</strain>
    </source>
</reference>
<dbReference type="STRING" id="1429083.GCA_001885685_02554"/>
<evidence type="ECO:0000259" key="5">
    <source>
        <dbReference type="PROSITE" id="PS51635"/>
    </source>
</evidence>
<dbReference type="PANTHER" id="PTHR14226">
    <property type="entry name" value="NEUROPATHY TARGET ESTERASE/SWISS CHEESE D.MELANOGASTER"/>
    <property type="match status" value="1"/>
</dbReference>
<feature type="domain" description="PNPLA" evidence="5">
    <location>
        <begin position="17"/>
        <end position="229"/>
    </location>
</feature>
<dbReference type="PROSITE" id="PS51635">
    <property type="entry name" value="PNPLA"/>
    <property type="match status" value="1"/>
</dbReference>
<feature type="active site" description="Nucleophile" evidence="4">
    <location>
        <position position="55"/>
    </location>
</feature>
<dbReference type="SUPFAM" id="SSF52151">
    <property type="entry name" value="FabD/lysophospholipase-like"/>
    <property type="match status" value="1"/>
</dbReference>
<name>A0A1H7SX62_9GAMM</name>
<gene>
    <name evidence="6" type="ORF">SAMN05216214_12111</name>
</gene>
<dbReference type="InterPro" id="IPR016035">
    <property type="entry name" value="Acyl_Trfase/lysoPLipase"/>
</dbReference>
<accession>A0A1H7SX62</accession>
<protein>
    <submittedName>
        <fullName evidence="6">NTE family protein</fullName>
    </submittedName>
</protein>
<evidence type="ECO:0000256" key="4">
    <source>
        <dbReference type="PROSITE-ProRule" id="PRU01161"/>
    </source>
</evidence>
<evidence type="ECO:0000256" key="1">
    <source>
        <dbReference type="ARBA" id="ARBA00022801"/>
    </source>
</evidence>
<sequence length="391" mass="42613">MTAFASSVEQPKDMAALVLSGGGSRGAYQVGVLSAIADLLPNDSLNPFPIICGTSAGAINALALAGGALHFREAILRLTDVWGDFSCDQVFRTEWHQLLKSAFTFGASQFFGLNRDEPVSLLDNSPLRDLLAERINYNGIAAAIARRRLHAVSITAFGYESGHAVSFYQGRGTIDPWMRHRRVGIPTRLNVDHLMASSAIPLLFRPVKIHREFFGDGAVRQQAPISPALHLGASRVLVIGVSSNLARQQAEETRPRGEPPSLAQIVGHMLNSTFVDSLEGDIELLDKINRMALLVPHSGTRESRGFKPVDVLVISPSKPIDVIAARHRRELPASLRFFLRGSGATRSTGGSALSYLLFEQGFCRELIELGYQDAMAQQDKLMEFLGLVCKI</sequence>
<dbReference type="CDD" id="cd07209">
    <property type="entry name" value="Pat_hypo_Ecoli_Z1214_like"/>
    <property type="match status" value="1"/>
</dbReference>
<dbReference type="InterPro" id="IPR002641">
    <property type="entry name" value="PNPLA_dom"/>
</dbReference>
<keyword evidence="2 4" id="KW-0442">Lipid degradation</keyword>
<dbReference type="GO" id="GO:0016787">
    <property type="term" value="F:hydrolase activity"/>
    <property type="evidence" value="ECO:0007669"/>
    <property type="project" value="UniProtKB-UniRule"/>
</dbReference>
<dbReference type="GO" id="GO:0016042">
    <property type="term" value="P:lipid catabolic process"/>
    <property type="evidence" value="ECO:0007669"/>
    <property type="project" value="UniProtKB-UniRule"/>
</dbReference>
<feature type="short sequence motif" description="GXGXXG" evidence="4">
    <location>
        <begin position="21"/>
        <end position="26"/>
    </location>
</feature>